<dbReference type="PANTHER" id="PTHR19353:SF19">
    <property type="entry name" value="DELTA(5) FATTY ACID DESATURASE C-RELATED"/>
    <property type="match status" value="1"/>
</dbReference>
<keyword evidence="5" id="KW-1185">Reference proteome</keyword>
<accession>A0A1K2HPJ0</accession>
<name>A0A1K2HPJ0_9NEIS</name>
<evidence type="ECO:0000313" key="5">
    <source>
        <dbReference type="Proteomes" id="UP000186513"/>
    </source>
</evidence>
<dbReference type="GO" id="GO:0016717">
    <property type="term" value="F:oxidoreductase activity, acting on paired donors, with oxidation of a pair of donors resulting in the reduction of molecular oxygen to two molecules of water"/>
    <property type="evidence" value="ECO:0007669"/>
    <property type="project" value="TreeGrafter"/>
</dbReference>
<evidence type="ECO:0000256" key="1">
    <source>
        <dbReference type="SAM" id="MobiDB-lite"/>
    </source>
</evidence>
<feature type="transmembrane region" description="Helical" evidence="2">
    <location>
        <begin position="45"/>
        <end position="67"/>
    </location>
</feature>
<feature type="transmembrane region" description="Helical" evidence="2">
    <location>
        <begin position="197"/>
        <end position="215"/>
    </location>
</feature>
<evidence type="ECO:0000259" key="3">
    <source>
        <dbReference type="Pfam" id="PF00487"/>
    </source>
</evidence>
<keyword evidence="2" id="KW-0812">Transmembrane</keyword>
<feature type="region of interest" description="Disordered" evidence="1">
    <location>
        <begin position="363"/>
        <end position="384"/>
    </location>
</feature>
<gene>
    <name evidence="4" type="ORF">SAMN02745887_03153</name>
</gene>
<sequence>MQASPGRENPLDLQVSSAVLRQLEPLCKKDNYHCLLALAFDYTMIAIAIACCLGVSFWFYPLALILIGSTQRAFVNLLHESTHTTLAKNPRLNLAGGTIFSGYLVFHLFNPYKNSHIGQHHRHLGDPELDPDYNFHLKCGLYNDEESTSSFFLKNMLFAIVGFRSFDYIRYVVKDRVLFKQASLIVNSPITMTTERLVLVVQWSVIIGVCAYFGWLLYLLLFWIVPLFTTAIAVGWLTELAEHYPLPQSEQKTLLLTRNRHGWWIERFLLGRHDDNYHLVHHLRAAIPFFNMKKAHAILLQDPAYRTWDALWGGVLSKNKASEETLLSYLAKYRHWRRSKAAPSELSFAEQVLLAGMPLSAPPAPTATPATSPTLLALTPQTQN</sequence>
<keyword evidence="2" id="KW-1133">Transmembrane helix</keyword>
<feature type="compositionally biased region" description="Low complexity" evidence="1">
    <location>
        <begin position="367"/>
        <end position="384"/>
    </location>
</feature>
<dbReference type="RefSeq" id="WP_084658722.1">
    <property type="nucleotide sequence ID" value="NZ_FPKR01000013.1"/>
</dbReference>
<dbReference type="CDD" id="cd03510">
    <property type="entry name" value="Rhizobitoxine-FADS-like"/>
    <property type="match status" value="1"/>
</dbReference>
<organism evidence="4 5">
    <name type="scientific">Chitinimonas taiwanensis DSM 18899</name>
    <dbReference type="NCBI Taxonomy" id="1121279"/>
    <lineage>
        <taxon>Bacteria</taxon>
        <taxon>Pseudomonadati</taxon>
        <taxon>Pseudomonadota</taxon>
        <taxon>Betaproteobacteria</taxon>
        <taxon>Neisseriales</taxon>
        <taxon>Chitinibacteraceae</taxon>
        <taxon>Chitinimonas</taxon>
    </lineage>
</organism>
<dbReference type="OrthoDB" id="9800167at2"/>
<proteinExistence type="predicted"/>
<dbReference type="InterPro" id="IPR012171">
    <property type="entry name" value="Fatty_acid_desaturase"/>
</dbReference>
<dbReference type="Pfam" id="PF00487">
    <property type="entry name" value="FA_desaturase"/>
    <property type="match status" value="1"/>
</dbReference>
<protein>
    <submittedName>
        <fullName evidence="4">Fatty acid desaturase</fullName>
    </submittedName>
</protein>
<reference evidence="4 5" key="1">
    <citation type="submission" date="2016-11" db="EMBL/GenBank/DDBJ databases">
        <authorList>
            <person name="Jaros S."/>
            <person name="Januszkiewicz K."/>
            <person name="Wedrychowicz H."/>
        </authorList>
    </citation>
    <scope>NUCLEOTIDE SEQUENCE [LARGE SCALE GENOMIC DNA]</scope>
    <source>
        <strain evidence="4 5">DSM 18899</strain>
    </source>
</reference>
<dbReference type="STRING" id="1121279.SAMN02745887_03153"/>
<dbReference type="GO" id="GO:0008610">
    <property type="term" value="P:lipid biosynthetic process"/>
    <property type="evidence" value="ECO:0007669"/>
    <property type="project" value="UniProtKB-ARBA"/>
</dbReference>
<dbReference type="GO" id="GO:0016020">
    <property type="term" value="C:membrane"/>
    <property type="evidence" value="ECO:0007669"/>
    <property type="project" value="TreeGrafter"/>
</dbReference>
<dbReference type="EMBL" id="FPKR01000013">
    <property type="protein sequence ID" value="SFZ78728.1"/>
    <property type="molecule type" value="Genomic_DNA"/>
</dbReference>
<feature type="domain" description="Fatty acid desaturase" evidence="3">
    <location>
        <begin position="57"/>
        <end position="304"/>
    </location>
</feature>
<keyword evidence="2" id="KW-0472">Membrane</keyword>
<dbReference type="InterPro" id="IPR005804">
    <property type="entry name" value="FA_desaturase_dom"/>
</dbReference>
<dbReference type="Proteomes" id="UP000186513">
    <property type="component" value="Unassembled WGS sequence"/>
</dbReference>
<evidence type="ECO:0000313" key="4">
    <source>
        <dbReference type="EMBL" id="SFZ78728.1"/>
    </source>
</evidence>
<evidence type="ECO:0000256" key="2">
    <source>
        <dbReference type="SAM" id="Phobius"/>
    </source>
</evidence>
<dbReference type="PANTHER" id="PTHR19353">
    <property type="entry name" value="FATTY ACID DESATURASE 2"/>
    <property type="match status" value="1"/>
</dbReference>
<dbReference type="AlphaFoldDB" id="A0A1K2HPJ0"/>